<organism evidence="1 2">
    <name type="scientific">Paenibacillus algorifonticola</name>
    <dbReference type="NCBI Taxonomy" id="684063"/>
    <lineage>
        <taxon>Bacteria</taxon>
        <taxon>Bacillati</taxon>
        <taxon>Bacillota</taxon>
        <taxon>Bacilli</taxon>
        <taxon>Bacillales</taxon>
        <taxon>Paenibacillaceae</taxon>
        <taxon>Paenibacillus</taxon>
    </lineage>
</organism>
<dbReference type="RefSeq" id="WP_046230178.1">
    <property type="nucleotide sequence ID" value="NZ_FONN01000002.1"/>
</dbReference>
<sequence length="59" mass="6662">MITKAELSRLLTGIRLGLENVHDDLAVDENGSFDIKDYDHLIDKLERLLPVIKGTVEVE</sequence>
<evidence type="ECO:0000313" key="1">
    <source>
        <dbReference type="EMBL" id="SFE42395.1"/>
    </source>
</evidence>
<keyword evidence="2" id="KW-1185">Reference proteome</keyword>
<protein>
    <submittedName>
        <fullName evidence="1">Uncharacterized protein</fullName>
    </submittedName>
</protein>
<proteinExistence type="predicted"/>
<gene>
    <name evidence="1" type="ORF">SAMN04487969_102451</name>
</gene>
<accession>A0A1I2AEG1</accession>
<dbReference type="AlphaFoldDB" id="A0A1I2AEG1"/>
<name>A0A1I2AEG1_9BACL</name>
<dbReference type="EMBL" id="FONN01000002">
    <property type="protein sequence ID" value="SFE42395.1"/>
    <property type="molecule type" value="Genomic_DNA"/>
</dbReference>
<dbReference type="Proteomes" id="UP000183410">
    <property type="component" value="Unassembled WGS sequence"/>
</dbReference>
<reference evidence="2" key="1">
    <citation type="submission" date="2016-10" db="EMBL/GenBank/DDBJ databases">
        <authorList>
            <person name="Varghese N."/>
            <person name="Submissions S."/>
        </authorList>
    </citation>
    <scope>NUCLEOTIDE SEQUENCE [LARGE SCALE GENOMIC DNA]</scope>
    <source>
        <strain evidence="2">CGMCC 1.10223</strain>
    </source>
</reference>
<evidence type="ECO:0000313" key="2">
    <source>
        <dbReference type="Proteomes" id="UP000183410"/>
    </source>
</evidence>